<comment type="cofactor">
    <cofactor evidence="1">
        <name>Fe(2+)</name>
        <dbReference type="ChEBI" id="CHEBI:29033"/>
    </cofactor>
</comment>
<dbReference type="InterPro" id="IPR046799">
    <property type="entry name" value="ROXA-like_wH"/>
</dbReference>
<gene>
    <name evidence="7" type="ORF">MNBD_GAMMA11-24</name>
</gene>
<evidence type="ECO:0000256" key="1">
    <source>
        <dbReference type="ARBA" id="ARBA00001954"/>
    </source>
</evidence>
<keyword evidence="5" id="KW-0408">Iron</keyword>
<dbReference type="SMART" id="SM00558">
    <property type="entry name" value="JmjC"/>
    <property type="match status" value="1"/>
</dbReference>
<dbReference type="PANTHER" id="PTHR13096">
    <property type="entry name" value="MINA53 MYC INDUCED NUCLEAR ANTIGEN"/>
    <property type="match status" value="1"/>
</dbReference>
<dbReference type="SUPFAM" id="SSF51197">
    <property type="entry name" value="Clavaminate synthase-like"/>
    <property type="match status" value="1"/>
</dbReference>
<dbReference type="GO" id="GO:0046872">
    <property type="term" value="F:metal ion binding"/>
    <property type="evidence" value="ECO:0007669"/>
    <property type="project" value="UniProtKB-KW"/>
</dbReference>
<evidence type="ECO:0000256" key="2">
    <source>
        <dbReference type="ARBA" id="ARBA00022723"/>
    </source>
</evidence>
<keyword evidence="2" id="KW-0479">Metal-binding</keyword>
<sequence length="383" mass="43336">MYSSINPLASLSTDEFLKEYWQKKPLVIRQALPRFQCPISAEELAGLACEEEVSSRIIIEKDGEHPWQPIFGPMDESVFKTLPKSHWTLIINDLEKVLPELAGISDLFDFIPNWRFDDLLCSYAADQGSVGPHLDLYDVFIIQGQGKRRWQVSTAEVHEDNQVADSPLRIQKTFNAEQEWVLEPGDMIYIPPNVSHHGVSLGESISFSVGYRAVSHADLLNDFIAHITQDLSAKLTYRDSDLTTQQHSAEITDAAINRVKKIFRKYLNPEHPEIERWFGRYISDPKSEHTEPAEQALNSIDALITEIENGGQLNRHPASRFAFARKTNNAVLYIDGNDYTVSIAFAEALCQSRTPDNKLIQAASSAEKQLILQLYNTGSLYFP</sequence>
<evidence type="ECO:0000256" key="3">
    <source>
        <dbReference type="ARBA" id="ARBA00022964"/>
    </source>
</evidence>
<keyword evidence="4" id="KW-0560">Oxidoreductase</keyword>
<dbReference type="Gene3D" id="2.60.120.650">
    <property type="entry name" value="Cupin"/>
    <property type="match status" value="1"/>
</dbReference>
<dbReference type="Gene3D" id="3.40.366.30">
    <property type="entry name" value="50S ribosomal protein L16 arginine hydroxylase, Chain A, Domain 2"/>
    <property type="match status" value="1"/>
</dbReference>
<dbReference type="EMBL" id="UOFG01000006">
    <property type="protein sequence ID" value="VAW57914.1"/>
    <property type="molecule type" value="Genomic_DNA"/>
</dbReference>
<dbReference type="Pfam" id="PF20514">
    <property type="entry name" value="WHD_ROXA"/>
    <property type="match status" value="1"/>
</dbReference>
<dbReference type="InterPro" id="IPR039994">
    <property type="entry name" value="NO66-like"/>
</dbReference>
<evidence type="ECO:0000259" key="6">
    <source>
        <dbReference type="PROSITE" id="PS51184"/>
    </source>
</evidence>
<dbReference type="PROSITE" id="PS51184">
    <property type="entry name" value="JMJC"/>
    <property type="match status" value="1"/>
</dbReference>
<proteinExistence type="predicted"/>
<dbReference type="GO" id="GO:0016706">
    <property type="term" value="F:2-oxoglutarate-dependent dioxygenase activity"/>
    <property type="evidence" value="ECO:0007669"/>
    <property type="project" value="TreeGrafter"/>
</dbReference>
<name>A0A3B0XP42_9ZZZZ</name>
<feature type="domain" description="JmjC" evidence="6">
    <location>
        <begin position="100"/>
        <end position="228"/>
    </location>
</feature>
<protein>
    <recommendedName>
        <fullName evidence="6">JmjC domain-containing protein</fullName>
    </recommendedName>
</protein>
<evidence type="ECO:0000256" key="4">
    <source>
        <dbReference type="ARBA" id="ARBA00023002"/>
    </source>
</evidence>
<evidence type="ECO:0000313" key="7">
    <source>
        <dbReference type="EMBL" id="VAW57914.1"/>
    </source>
</evidence>
<reference evidence="7" key="1">
    <citation type="submission" date="2018-06" db="EMBL/GenBank/DDBJ databases">
        <authorList>
            <person name="Zhirakovskaya E."/>
        </authorList>
    </citation>
    <scope>NUCLEOTIDE SEQUENCE</scope>
</reference>
<dbReference type="PANTHER" id="PTHR13096:SF8">
    <property type="entry name" value="RIBOSOMAL OXYGENASE 1"/>
    <property type="match status" value="1"/>
</dbReference>
<dbReference type="InterPro" id="IPR003347">
    <property type="entry name" value="JmjC_dom"/>
</dbReference>
<evidence type="ECO:0000256" key="5">
    <source>
        <dbReference type="ARBA" id="ARBA00023004"/>
    </source>
</evidence>
<dbReference type="Pfam" id="PF08007">
    <property type="entry name" value="JmjC_2"/>
    <property type="match status" value="1"/>
</dbReference>
<organism evidence="7">
    <name type="scientific">hydrothermal vent metagenome</name>
    <dbReference type="NCBI Taxonomy" id="652676"/>
    <lineage>
        <taxon>unclassified sequences</taxon>
        <taxon>metagenomes</taxon>
        <taxon>ecological metagenomes</taxon>
    </lineage>
</organism>
<dbReference type="AlphaFoldDB" id="A0A3B0XP42"/>
<keyword evidence="3" id="KW-0223">Dioxygenase</keyword>
<accession>A0A3B0XP42</accession>